<proteinExistence type="predicted"/>
<comment type="caution">
    <text evidence="1">The sequence shown here is derived from an EMBL/GenBank/DDBJ whole genome shotgun (WGS) entry which is preliminary data.</text>
</comment>
<keyword evidence="2" id="KW-1185">Reference proteome</keyword>
<sequence>MVAGGSYQLHPAYRVFSAAQVLELNRYSLLDPRQEIGRSRIRVVCALCQTEVYVSVARLRRDTAVRNGRPREVCGHTAVDGHPYFMPRPSRAEDLQTLKANQYEPVDEWPRSSTAEWHVRCLLCDAEVWVRVQTIKSRSSRSSCRHPLNKTLKPSPERDVEALARKLLTKNSYESIGPWPGHPTNPWHVRCLLCEAEVWVTTNSMTRAGRKQCNHPTRRIIKPSALARRRAAEYRDRSE</sequence>
<dbReference type="Proteomes" id="UP001595824">
    <property type="component" value="Unassembled WGS sequence"/>
</dbReference>
<accession>A0ABV8TCI5</accession>
<protein>
    <submittedName>
        <fullName evidence="1">Uncharacterized protein</fullName>
    </submittedName>
</protein>
<organism evidence="1 2">
    <name type="scientific">Streptomyces andamanensis</name>
    <dbReference type="NCBI Taxonomy" id="1565035"/>
    <lineage>
        <taxon>Bacteria</taxon>
        <taxon>Bacillati</taxon>
        <taxon>Actinomycetota</taxon>
        <taxon>Actinomycetes</taxon>
        <taxon>Kitasatosporales</taxon>
        <taxon>Streptomycetaceae</taxon>
        <taxon>Streptomyces</taxon>
    </lineage>
</organism>
<evidence type="ECO:0000313" key="1">
    <source>
        <dbReference type="EMBL" id="MFC4328357.1"/>
    </source>
</evidence>
<evidence type="ECO:0000313" key="2">
    <source>
        <dbReference type="Proteomes" id="UP001595824"/>
    </source>
</evidence>
<gene>
    <name evidence="1" type="ORF">ACFPC0_11015</name>
</gene>
<name>A0ABV8TCI5_9ACTN</name>
<dbReference type="RefSeq" id="WP_381738552.1">
    <property type="nucleotide sequence ID" value="NZ_JBHSDP010000011.1"/>
</dbReference>
<dbReference type="EMBL" id="JBHSDP010000011">
    <property type="protein sequence ID" value="MFC4328357.1"/>
    <property type="molecule type" value="Genomic_DNA"/>
</dbReference>
<reference evidence="2" key="1">
    <citation type="journal article" date="2019" name="Int. J. Syst. Evol. Microbiol.">
        <title>The Global Catalogue of Microorganisms (GCM) 10K type strain sequencing project: providing services to taxonomists for standard genome sequencing and annotation.</title>
        <authorList>
            <consortium name="The Broad Institute Genomics Platform"/>
            <consortium name="The Broad Institute Genome Sequencing Center for Infectious Disease"/>
            <person name="Wu L."/>
            <person name="Ma J."/>
        </authorList>
    </citation>
    <scope>NUCLEOTIDE SEQUENCE [LARGE SCALE GENOMIC DNA]</scope>
    <source>
        <strain evidence="2">PCU 347</strain>
    </source>
</reference>